<dbReference type="EMBL" id="IACT01007325">
    <property type="protein sequence ID" value="LAC26443.1"/>
    <property type="molecule type" value="mRNA"/>
</dbReference>
<dbReference type="InterPro" id="IPR036291">
    <property type="entry name" value="NAD(P)-bd_dom_sf"/>
</dbReference>
<comment type="subunit">
    <text evidence="5">Complex I is composed of 45 different subunits. This a component of the hydrophobic protein fraction. Interacts with BLOC1S1. Interacts with SLC2A4. Interacts with CLOCK. Interacts with RAB5IF.</text>
</comment>
<dbReference type="InterPro" id="IPR016040">
    <property type="entry name" value="NAD(P)-bd_dom"/>
</dbReference>
<name>A0A6A7G8Q5_9CRUS</name>
<sequence length="398" mass="44878">MFLQCSHQARLLQRQVPLLSSRSRWASSSVTTRSVDSSLADNINAKRLALSQWHGRSSVSGVIATVFGTNGFLGQYLVNALGKIGSRVVAPTRRADLLDVHHLKLMGDLGQIRLVQYDPRDLDSLRTVIRGSNVVINMIGNRMETRNYSYHDIHVNIVKAIATAAKDEGVDQFIQVSTMGADLNAESEFFKTKAEGEIALRKLYPDAVVIRPAIMFGDGDALYWRMSCYIKQYSILPFFPVFNLNRKIQPAGGVDVAQAIVQAVKHGAETAGRTYELAGPDVMTIGDCWERVANLLEKRFDYIELPFPIMGALGKFYSKMAYSYQATNYDEIVQWKTDLLPSEGSLGFSDLNMIPRTLREDEMNLVYANRQTFEWGYENSIETIFYESARADKTRRIW</sequence>
<dbReference type="SUPFAM" id="SSF51735">
    <property type="entry name" value="NAD(P)-binding Rossmann-fold domains"/>
    <property type="match status" value="1"/>
</dbReference>
<evidence type="ECO:0000256" key="5">
    <source>
        <dbReference type="ARBA" id="ARBA00046455"/>
    </source>
</evidence>
<dbReference type="GO" id="GO:0044877">
    <property type="term" value="F:protein-containing complex binding"/>
    <property type="evidence" value="ECO:0007669"/>
    <property type="project" value="TreeGrafter"/>
</dbReference>
<dbReference type="Gene3D" id="3.40.50.720">
    <property type="entry name" value="NAD(P)-binding Rossmann-like Domain"/>
    <property type="match status" value="1"/>
</dbReference>
<dbReference type="InterPro" id="IPR051207">
    <property type="entry name" value="ComplexI_NDUFA9_subunit"/>
</dbReference>
<protein>
    <recommendedName>
        <fullName evidence="2">NADH dehydrogenase [ubiquinone] 1 alpha subcomplex subunit 9, mitochondrial</fullName>
    </recommendedName>
    <alternativeName>
        <fullName evidence="4">Complex I-39kD</fullName>
    </alternativeName>
    <alternativeName>
        <fullName evidence="3">NADH-ubiquinone oxidoreductase 39 kDa subunit</fullName>
    </alternativeName>
</protein>
<evidence type="ECO:0000256" key="2">
    <source>
        <dbReference type="ARBA" id="ARBA00040720"/>
    </source>
</evidence>
<dbReference type="GO" id="GO:0003824">
    <property type="term" value="F:catalytic activity"/>
    <property type="evidence" value="ECO:0007669"/>
    <property type="project" value="UniProtKB-ARBA"/>
</dbReference>
<dbReference type="PANTHER" id="PTHR12126">
    <property type="entry name" value="NADH-UBIQUINONE OXIDOREDUCTASE 39 KDA SUBUNIT-RELATED"/>
    <property type="match status" value="1"/>
</dbReference>
<evidence type="ECO:0000256" key="4">
    <source>
        <dbReference type="ARBA" id="ARBA00043145"/>
    </source>
</evidence>
<dbReference type="CDD" id="cd05271">
    <property type="entry name" value="NDUFA9_like_SDR_a"/>
    <property type="match status" value="1"/>
</dbReference>
<organism evidence="7">
    <name type="scientific">Hirondellea gigas</name>
    <dbReference type="NCBI Taxonomy" id="1518452"/>
    <lineage>
        <taxon>Eukaryota</taxon>
        <taxon>Metazoa</taxon>
        <taxon>Ecdysozoa</taxon>
        <taxon>Arthropoda</taxon>
        <taxon>Crustacea</taxon>
        <taxon>Multicrustacea</taxon>
        <taxon>Malacostraca</taxon>
        <taxon>Eumalacostraca</taxon>
        <taxon>Peracarida</taxon>
        <taxon>Amphipoda</taxon>
        <taxon>Amphilochidea</taxon>
        <taxon>Lysianassida</taxon>
        <taxon>Lysianassidira</taxon>
        <taxon>Lysianassoidea</taxon>
        <taxon>Lysianassidae</taxon>
        <taxon>Hirondellea</taxon>
    </lineage>
</organism>
<dbReference type="GO" id="GO:0005739">
    <property type="term" value="C:mitochondrion"/>
    <property type="evidence" value="ECO:0007669"/>
    <property type="project" value="TreeGrafter"/>
</dbReference>
<comment type="similarity">
    <text evidence="1">Belongs to the complex I NDUFA9 subunit family.</text>
</comment>
<feature type="domain" description="NAD(P)-binding" evidence="6">
    <location>
        <begin position="68"/>
        <end position="194"/>
    </location>
</feature>
<evidence type="ECO:0000313" key="7">
    <source>
        <dbReference type="EMBL" id="LAC26443.1"/>
    </source>
</evidence>
<accession>A0A6A7G8Q5</accession>
<dbReference type="PANTHER" id="PTHR12126:SF11">
    <property type="entry name" value="NADH DEHYDROGENASE [UBIQUINONE] 1 ALPHA SUBCOMPLEX SUBUNIT 9, MITOCHONDRIAL"/>
    <property type="match status" value="1"/>
</dbReference>
<evidence type="ECO:0000256" key="3">
    <source>
        <dbReference type="ARBA" id="ARBA00042000"/>
    </source>
</evidence>
<dbReference type="Pfam" id="PF13460">
    <property type="entry name" value="NAD_binding_10"/>
    <property type="match status" value="1"/>
</dbReference>
<dbReference type="AlphaFoldDB" id="A0A6A7G8Q5"/>
<evidence type="ECO:0000259" key="6">
    <source>
        <dbReference type="Pfam" id="PF13460"/>
    </source>
</evidence>
<evidence type="ECO:0000256" key="1">
    <source>
        <dbReference type="ARBA" id="ARBA00038501"/>
    </source>
</evidence>
<keyword evidence="7" id="KW-0830">Ubiquinone</keyword>
<reference evidence="7" key="1">
    <citation type="submission" date="2017-11" db="EMBL/GenBank/DDBJ databases">
        <title>The sensing device of the deep-sea amphipod.</title>
        <authorList>
            <person name="Kobayashi H."/>
            <person name="Nagahama T."/>
            <person name="Arai W."/>
            <person name="Sasagawa Y."/>
            <person name="Umeda M."/>
            <person name="Hayashi T."/>
            <person name="Nikaido I."/>
            <person name="Watanabe H."/>
            <person name="Oguri K."/>
            <person name="Kitazato H."/>
            <person name="Fujioka K."/>
            <person name="Kido Y."/>
            <person name="Takami H."/>
        </authorList>
    </citation>
    <scope>NUCLEOTIDE SEQUENCE</scope>
    <source>
        <tissue evidence="7">Whole body</tissue>
    </source>
</reference>
<proteinExistence type="evidence at transcript level"/>